<dbReference type="Proteomes" id="UP001204772">
    <property type="component" value="Unassembled WGS sequence"/>
</dbReference>
<proteinExistence type="predicted"/>
<protein>
    <submittedName>
        <fullName evidence="1">Uncharacterized protein</fullName>
    </submittedName>
</protein>
<keyword evidence="2" id="KW-1185">Reference proteome</keyword>
<dbReference type="EMBL" id="JAMZEL010000001">
    <property type="protein sequence ID" value="MCP1381910.1"/>
    <property type="molecule type" value="Genomic_DNA"/>
</dbReference>
<organism evidence="1 2">
    <name type="scientific">Runella salmonicolor</name>
    <dbReference type="NCBI Taxonomy" id="2950278"/>
    <lineage>
        <taxon>Bacteria</taxon>
        <taxon>Pseudomonadati</taxon>
        <taxon>Bacteroidota</taxon>
        <taxon>Cytophagia</taxon>
        <taxon>Cytophagales</taxon>
        <taxon>Spirosomataceae</taxon>
        <taxon>Runella</taxon>
    </lineage>
</organism>
<dbReference type="RefSeq" id="WP_253525917.1">
    <property type="nucleotide sequence ID" value="NZ_JAMZEL010000001.1"/>
</dbReference>
<evidence type="ECO:0000313" key="2">
    <source>
        <dbReference type="Proteomes" id="UP001204772"/>
    </source>
</evidence>
<reference evidence="1 2" key="1">
    <citation type="submission" date="2022-06" db="EMBL/GenBank/DDBJ databases">
        <title>Runella sp. S5 genome sequencing.</title>
        <authorList>
            <person name="Park S."/>
        </authorList>
    </citation>
    <scope>NUCLEOTIDE SEQUENCE [LARGE SCALE GENOMIC DNA]</scope>
    <source>
        <strain evidence="1 2">S5</strain>
    </source>
</reference>
<comment type="caution">
    <text evidence="1">The sequence shown here is derived from an EMBL/GenBank/DDBJ whole genome shotgun (WGS) entry which is preliminary data.</text>
</comment>
<gene>
    <name evidence="1" type="ORF">NCI00_05710</name>
</gene>
<name>A0ABT1FJG2_9BACT</name>
<evidence type="ECO:0000313" key="1">
    <source>
        <dbReference type="EMBL" id="MCP1381910.1"/>
    </source>
</evidence>
<accession>A0ABT1FJG2</accession>
<sequence>MVDKVVSDINQLIKYDGFGLIKKGNSYKSADIQGNFIEAKTVSAIRNEFVGEQIEKCQQKISMDDFNRAITNARTLCGAVFIHIIKTTEKTEIKNDGNIIILI</sequence>